<accession>A0A4R6WJJ8</accession>
<keyword evidence="1" id="KW-0449">Lipoprotein</keyword>
<dbReference type="RefSeq" id="WP_162850078.1">
    <property type="nucleotide sequence ID" value="NZ_SNYV01000013.1"/>
</dbReference>
<evidence type="ECO:0000313" key="1">
    <source>
        <dbReference type="EMBL" id="TDQ77910.1"/>
    </source>
</evidence>
<dbReference type="Gene3D" id="3.40.390.70">
    <property type="match status" value="1"/>
</dbReference>
<sequence length="461" mass="52751">MKKNYLLLCLAALIGMIGCRKQENIDFKFDTELDYVPTELDRWLTTQFTDPYNMEIIYRFDRYKMGELNVNLTPPKEEKVKEQMEMIDGGFIKPFEKAAGSTFAKTFLPKEWMLSGSFHINSSGERILATSSGGRNITIHEVNTVDVNNIDVTRRKLKTVHHEFAHTLTQLIRIPREFEVISEANYSADWSNSSIWPDAKNNEQGFVSRYARSSVMEDFAETVGFLIAYGQAWYDAKAASMPKSGSDILKQKEAVVVKFYKDNYDVDFRKLQQEVTGYISSHIQKVDFKEWFFDAKLSTRTFNVTKMALGTEFSTVFESFKSKILGATYGPYVYKDMNFIFTPISANTGKFDIKVTSKVGNSPDGVHTYTFTYLVDPATQRISFTKITQPASETGGTYGNQTMMMPHFLATISAYFTSSPFMMDWSLSKPMLTFRDEGYYDVGGFYKANNRNDYLDFGLVQ</sequence>
<proteinExistence type="predicted"/>
<keyword evidence="1" id="KW-0378">Hydrolase</keyword>
<dbReference type="PROSITE" id="PS51257">
    <property type="entry name" value="PROKAR_LIPOPROTEIN"/>
    <property type="match status" value="1"/>
</dbReference>
<evidence type="ECO:0000313" key="2">
    <source>
        <dbReference type="Proteomes" id="UP000295292"/>
    </source>
</evidence>
<name>A0A4R6WJJ8_9SPHI</name>
<dbReference type="NCBIfam" id="TIGR04549">
    <property type="entry name" value="LP_HExxH_w_tonB"/>
    <property type="match status" value="1"/>
</dbReference>
<dbReference type="GO" id="GO:0016787">
    <property type="term" value="F:hydrolase activity"/>
    <property type="evidence" value="ECO:0007669"/>
    <property type="project" value="UniProtKB-KW"/>
</dbReference>
<dbReference type="Pfam" id="PF15890">
    <property type="entry name" value="Peptidase_Mx1"/>
    <property type="match status" value="1"/>
</dbReference>
<gene>
    <name evidence="1" type="ORF">CLV99_1881</name>
</gene>
<dbReference type="InterPro" id="IPR030890">
    <property type="entry name" value="LP_HExxH_w_TonB"/>
</dbReference>
<dbReference type="Proteomes" id="UP000295292">
    <property type="component" value="Unassembled WGS sequence"/>
</dbReference>
<dbReference type="AlphaFoldDB" id="A0A4R6WJJ8"/>
<organism evidence="1 2">
    <name type="scientific">Sphingobacterium yanglingense</name>
    <dbReference type="NCBI Taxonomy" id="1437280"/>
    <lineage>
        <taxon>Bacteria</taxon>
        <taxon>Pseudomonadati</taxon>
        <taxon>Bacteroidota</taxon>
        <taxon>Sphingobacteriia</taxon>
        <taxon>Sphingobacteriales</taxon>
        <taxon>Sphingobacteriaceae</taxon>
        <taxon>Sphingobacterium</taxon>
    </lineage>
</organism>
<keyword evidence="2" id="KW-1185">Reference proteome</keyword>
<protein>
    <submittedName>
        <fullName evidence="1">Substrate import-associated zinc metallohydrolase lipoprotein</fullName>
    </submittedName>
</protein>
<dbReference type="EMBL" id="SNYV01000013">
    <property type="protein sequence ID" value="TDQ77910.1"/>
    <property type="molecule type" value="Genomic_DNA"/>
</dbReference>
<reference evidence="1 2" key="1">
    <citation type="submission" date="2019-03" db="EMBL/GenBank/DDBJ databases">
        <title>Genomic Encyclopedia of Archaeal and Bacterial Type Strains, Phase II (KMG-II): from individual species to whole genera.</title>
        <authorList>
            <person name="Goeker M."/>
        </authorList>
    </citation>
    <scope>NUCLEOTIDE SEQUENCE [LARGE SCALE GENOMIC DNA]</scope>
    <source>
        <strain evidence="1 2">DSM 28353</strain>
    </source>
</reference>
<comment type="caution">
    <text evidence="1">The sequence shown here is derived from an EMBL/GenBank/DDBJ whole genome shotgun (WGS) entry which is preliminary data.</text>
</comment>